<dbReference type="Proteomes" id="UP000001036">
    <property type="component" value="Chromosome"/>
</dbReference>
<gene>
    <name evidence="1" type="ordered locus">CJA_2009</name>
</gene>
<evidence type="ECO:0000313" key="1">
    <source>
        <dbReference type="EMBL" id="ACE82990.1"/>
    </source>
</evidence>
<dbReference type="KEGG" id="cja:CJA_2009"/>
<keyword evidence="2" id="KW-1185">Reference proteome</keyword>
<evidence type="ECO:0008006" key="3">
    <source>
        <dbReference type="Google" id="ProtNLM"/>
    </source>
</evidence>
<sequence length="178" mass="19492">MANKHLSLVNQKIAYAGTLIAMAAALDSLQSSQRIQQRALEDGALMHLGLAYTFYLRELGENYHLKNVALIQDVVNLVDVLSQAGKSPAEAEELLHLGSDSGSWLAQMLRAVRDLSSSPAPEKPQKAFPQGDNLIAVVDIASSERDSVDSSVSGVLLESWVKEFRQLVLRQRETSAEY</sequence>
<accession>B3PHK8</accession>
<dbReference type="Pfam" id="PF20227">
    <property type="entry name" value="DUF6586"/>
    <property type="match status" value="1"/>
</dbReference>
<protein>
    <recommendedName>
        <fullName evidence="3">PasA protein</fullName>
    </recommendedName>
</protein>
<dbReference type="RefSeq" id="WP_012487617.1">
    <property type="nucleotide sequence ID" value="NC_010995.1"/>
</dbReference>
<dbReference type="eggNOG" id="ENOG5033GMN">
    <property type="taxonomic scope" value="Bacteria"/>
</dbReference>
<name>B3PHK8_CELJU</name>
<dbReference type="STRING" id="498211.CJA_2009"/>
<dbReference type="EMBL" id="CP000934">
    <property type="protein sequence ID" value="ACE82990.1"/>
    <property type="molecule type" value="Genomic_DNA"/>
</dbReference>
<dbReference type="AlphaFoldDB" id="B3PHK8"/>
<dbReference type="HOGENOM" id="CLU_1515270_0_0_6"/>
<reference evidence="1 2" key="1">
    <citation type="journal article" date="2008" name="J. Bacteriol.">
        <title>Insights into plant cell wall degradation from the genome sequence of the soil bacterium Cellvibrio japonicus.</title>
        <authorList>
            <person name="Deboy R.T."/>
            <person name="Mongodin E.F."/>
            <person name="Fouts D.E."/>
            <person name="Tailford L.E."/>
            <person name="Khouri H."/>
            <person name="Emerson J.B."/>
            <person name="Mohamoud Y."/>
            <person name="Watkins K."/>
            <person name="Henrissat B."/>
            <person name="Gilbert H.J."/>
            <person name="Nelson K.E."/>
        </authorList>
    </citation>
    <scope>NUCLEOTIDE SEQUENCE [LARGE SCALE GENOMIC DNA]</scope>
    <source>
        <strain evidence="1 2">Ueda107</strain>
    </source>
</reference>
<organism evidence="1 2">
    <name type="scientific">Cellvibrio japonicus (strain Ueda107)</name>
    <name type="common">Pseudomonas fluorescens subsp. cellulosa</name>
    <dbReference type="NCBI Taxonomy" id="498211"/>
    <lineage>
        <taxon>Bacteria</taxon>
        <taxon>Pseudomonadati</taxon>
        <taxon>Pseudomonadota</taxon>
        <taxon>Gammaproteobacteria</taxon>
        <taxon>Cellvibrionales</taxon>
        <taxon>Cellvibrionaceae</taxon>
        <taxon>Cellvibrio</taxon>
    </lineage>
</organism>
<evidence type="ECO:0000313" key="2">
    <source>
        <dbReference type="Proteomes" id="UP000001036"/>
    </source>
</evidence>
<dbReference type="InterPro" id="IPR046493">
    <property type="entry name" value="DUF6586"/>
</dbReference>
<dbReference type="OrthoDB" id="5703249at2"/>
<proteinExistence type="predicted"/>